<evidence type="ECO:0000313" key="3">
    <source>
        <dbReference type="Proteomes" id="UP000565785"/>
    </source>
</evidence>
<reference evidence="2 3" key="1">
    <citation type="submission" date="2019-09" db="EMBL/GenBank/DDBJ databases">
        <title>Bird 10,000 Genomes (B10K) Project - Family phase.</title>
        <authorList>
            <person name="Zhang G."/>
        </authorList>
    </citation>
    <scope>NUCLEOTIDE SEQUENCE [LARGE SCALE GENOMIC DNA]</scope>
    <source>
        <strain evidence="2">B10K-DU-002-35</strain>
        <tissue evidence="2">Muscle</tissue>
    </source>
</reference>
<dbReference type="PANTHER" id="PTHR34754">
    <property type="entry name" value="COILED-COIL DOMAIN-CONTAINING PROTEIN 60"/>
    <property type="match status" value="1"/>
</dbReference>
<sequence length="468" mass="53659">RDHIRRVKQGKDYFHILHQESLERENARKAAQQNQDMRWRTEIQKPKFPDVGKSEEEINSSSPTEAHQLRKSENTKKITLRSFTPVYSSVLIPSPPEAKSEHLFQQLCAIHWLLEALTLEPNSSMHSIVTCWNPVDPGGRKKSVKEIEEEKLVTSMWNHFIESPEKFDSKAQDSPPIRKMKRMTLSDTSRLSSLSFPSGQSSHRNSIYIALGSEDNVKINATPSDVMSESAAAKEQQTLLPSLQKVTQIAPEAVSEGVHKQEDPVKTTGLQRSLYCWVLTTEWLPQGVHSNFLCCFSSSRKVSSFIKSKSSLCADKRQKFTAIREEAARCLHDILVSLERSQEEQCHQKHQSLEHVKHFRSDMERQLGMRPETKHDEDGPDWFSILLARLSESVKSDRCVQKILKKLEKYGTTPGLKIHPDTFLKVLADLQMWELCCPQIAAAVEFVRENIVQMPEEDFNEWFQARVA</sequence>
<dbReference type="Pfam" id="PF15769">
    <property type="entry name" value="DUF4698"/>
    <property type="match status" value="2"/>
</dbReference>
<feature type="region of interest" description="Disordered" evidence="1">
    <location>
        <begin position="25"/>
        <end position="73"/>
    </location>
</feature>
<proteinExistence type="predicted"/>
<evidence type="ECO:0000313" key="2">
    <source>
        <dbReference type="EMBL" id="NXO03258.1"/>
    </source>
</evidence>
<name>A0A7L1NY31_RHICY</name>
<dbReference type="EMBL" id="VXBP01009159">
    <property type="protein sequence ID" value="NXO03258.1"/>
    <property type="molecule type" value="Genomic_DNA"/>
</dbReference>
<feature type="non-terminal residue" evidence="2">
    <location>
        <position position="1"/>
    </location>
</feature>
<dbReference type="InterPro" id="IPR031526">
    <property type="entry name" value="DUF4698"/>
</dbReference>
<dbReference type="OrthoDB" id="10017343at2759"/>
<dbReference type="PANTHER" id="PTHR34754:SF1">
    <property type="entry name" value="COILED-COIL DOMAIN-CONTAINING PROTEIN 60"/>
    <property type="match status" value="1"/>
</dbReference>
<comment type="caution">
    <text evidence="2">The sequence shown here is derived from an EMBL/GenBank/DDBJ whole genome shotgun (WGS) entry which is preliminary data.</text>
</comment>
<gene>
    <name evidence="2" type="primary">Ccdc60</name>
    <name evidence="2" type="ORF">RHICYA_R02245</name>
</gene>
<accession>A0A7L1NY31</accession>
<feature type="non-terminal residue" evidence="2">
    <location>
        <position position="468"/>
    </location>
</feature>
<keyword evidence="3" id="KW-1185">Reference proteome</keyword>
<organism evidence="2 3">
    <name type="scientific">Rhinopomastus cyanomelas</name>
    <name type="common">Common scimitarbill</name>
    <dbReference type="NCBI Taxonomy" id="113115"/>
    <lineage>
        <taxon>Eukaryota</taxon>
        <taxon>Metazoa</taxon>
        <taxon>Chordata</taxon>
        <taxon>Craniata</taxon>
        <taxon>Vertebrata</taxon>
        <taxon>Euteleostomi</taxon>
        <taxon>Archelosauria</taxon>
        <taxon>Archosauria</taxon>
        <taxon>Dinosauria</taxon>
        <taxon>Saurischia</taxon>
        <taxon>Theropoda</taxon>
        <taxon>Coelurosauria</taxon>
        <taxon>Aves</taxon>
        <taxon>Neognathae</taxon>
        <taxon>Neoaves</taxon>
        <taxon>Telluraves</taxon>
        <taxon>Coraciimorphae</taxon>
        <taxon>Bucerotiformes</taxon>
        <taxon>Rhinopomastidae</taxon>
        <taxon>Rhinopomastus</taxon>
    </lineage>
</organism>
<dbReference type="Proteomes" id="UP000565785">
    <property type="component" value="Unassembled WGS sequence"/>
</dbReference>
<feature type="compositionally biased region" description="Basic and acidic residues" evidence="1">
    <location>
        <begin position="37"/>
        <end position="56"/>
    </location>
</feature>
<evidence type="ECO:0000256" key="1">
    <source>
        <dbReference type="SAM" id="MobiDB-lite"/>
    </source>
</evidence>
<dbReference type="AlphaFoldDB" id="A0A7L1NY31"/>
<protein>
    <submittedName>
        <fullName evidence="2">CCD60 protein</fullName>
    </submittedName>
</protein>